<dbReference type="SMART" id="SM00475">
    <property type="entry name" value="53EXOc"/>
    <property type="match status" value="1"/>
</dbReference>
<dbReference type="Gene3D" id="3.40.50.1010">
    <property type="entry name" value="5'-nuclease"/>
    <property type="match status" value="1"/>
</dbReference>
<dbReference type="InterPro" id="IPR008918">
    <property type="entry name" value="HhH2"/>
</dbReference>
<dbReference type="SUPFAM" id="SSF88723">
    <property type="entry name" value="PIN domain-like"/>
    <property type="match status" value="1"/>
</dbReference>
<keyword evidence="7" id="KW-0269">Exonuclease</keyword>
<dbReference type="InterPro" id="IPR029060">
    <property type="entry name" value="PIN-like_dom_sf"/>
</dbReference>
<evidence type="ECO:0000256" key="5">
    <source>
        <dbReference type="ARBA" id="ARBA00050026"/>
    </source>
</evidence>
<dbReference type="eggNOG" id="COG0258">
    <property type="taxonomic scope" value="Bacteria"/>
</dbReference>
<dbReference type="RefSeq" id="WP_011884059.1">
    <property type="nucleotide sequence ID" value="NC_023030.2"/>
</dbReference>
<dbReference type="FunFam" id="1.10.150.20:FF:000003">
    <property type="entry name" value="DNA polymerase I"/>
    <property type="match status" value="1"/>
</dbReference>
<dbReference type="InterPro" id="IPR020045">
    <property type="entry name" value="DNA_polI_H3TH"/>
</dbReference>
<dbReference type="InterPro" id="IPR002421">
    <property type="entry name" value="5-3_exonuclease"/>
</dbReference>
<dbReference type="NCBIfam" id="NF011547">
    <property type="entry name" value="PRK14976.1-4"/>
    <property type="match status" value="1"/>
</dbReference>
<evidence type="ECO:0000256" key="1">
    <source>
        <dbReference type="ARBA" id="ARBA00022722"/>
    </source>
</evidence>
<comment type="function">
    <text evidence="4">5'-3' exonuclease acting preferentially on double-stranded DNA.</text>
</comment>
<evidence type="ECO:0000256" key="4">
    <source>
        <dbReference type="ARBA" id="ARBA00049957"/>
    </source>
</evidence>
<dbReference type="Gene3D" id="1.10.150.20">
    <property type="entry name" value="5' to 3' exonuclease, C-terminal subdomain"/>
    <property type="match status" value="1"/>
</dbReference>
<dbReference type="PANTHER" id="PTHR42646:SF2">
    <property type="entry name" value="5'-3' EXONUCLEASE FAMILY PROTEIN"/>
    <property type="match status" value="1"/>
</dbReference>
<dbReference type="SUPFAM" id="SSF47807">
    <property type="entry name" value="5' to 3' exonuclease, C-terminal subdomain"/>
    <property type="match status" value="1"/>
</dbReference>
<dbReference type="HOGENOM" id="CLU_004675_1_5_14"/>
<proteinExistence type="predicted"/>
<sequence>MKSTKKALIIDGNSLVFRAFYATLSMYEYAIKNDIRPNNGIKTSFKMINKILNSDQYDYALVAFDSKEKTDRAKIYEGYKATRKKPVEGLIEQLVALQDGFSYLGLNVLSSPGIEADDLIGSFSALANKDQITCHIYTSDQDIFQLVNQYNVVYQFVKGVSVFNQVHERNFQEHFHDLKPEDVIQYKALVGDSSDNIPGVKGIGEKTAVQLIKDYQNIDNIYANLDQIKPSIKEKLVGNKANCYLSKELATIRTDCLVDQDINDFKLKPLDQQNYFAFCEYYKINRLD</sequence>
<dbReference type="EMBL" id="CP006916">
    <property type="protein sequence ID" value="AHB99537.1"/>
    <property type="molecule type" value="Genomic_DNA"/>
</dbReference>
<dbReference type="PANTHER" id="PTHR42646">
    <property type="entry name" value="FLAP ENDONUCLEASE XNI"/>
    <property type="match status" value="1"/>
</dbReference>
<name>A0A0F6CKB5_MYCGL</name>
<dbReference type="SMART" id="SM00279">
    <property type="entry name" value="HhH2"/>
    <property type="match status" value="1"/>
</dbReference>
<keyword evidence="2" id="KW-0378">Hydrolase</keyword>
<accession>A0A0F6CKB5</accession>
<dbReference type="CDD" id="cd09859">
    <property type="entry name" value="PIN_53EXO"/>
    <property type="match status" value="1"/>
</dbReference>
<reference evidence="7 8" key="1">
    <citation type="journal article" date="2011" name="PLoS ONE">
        <title>Core proteome of the minimal cell: comparative proteomics of three mollicute species.</title>
        <authorList>
            <person name="Fisunov G.Y."/>
            <person name="Alexeev D.G."/>
            <person name="Bazaleev N.A."/>
            <person name="Ladygina V.G."/>
            <person name="Galyamina M.A."/>
            <person name="Kondratov I.G."/>
            <person name="Zhukova N.A."/>
            <person name="Serebryakova M.V."/>
            <person name="Demina I.A."/>
            <person name="Govorun V.M."/>
        </authorList>
    </citation>
    <scope>NUCLEOTIDE SEQUENCE [LARGE SCALE GENOMIC DNA]</scope>
    <source>
        <strain evidence="7 8">S6</strain>
    </source>
</reference>
<dbReference type="GO" id="GO:0033567">
    <property type="term" value="P:DNA replication, Okazaki fragment processing"/>
    <property type="evidence" value="ECO:0007669"/>
    <property type="project" value="InterPro"/>
</dbReference>
<dbReference type="InterPro" id="IPR038969">
    <property type="entry name" value="FEN"/>
</dbReference>
<evidence type="ECO:0000256" key="3">
    <source>
        <dbReference type="ARBA" id="ARBA00023125"/>
    </source>
</evidence>
<evidence type="ECO:0000313" key="8">
    <source>
        <dbReference type="Proteomes" id="UP000018735"/>
    </source>
</evidence>
<keyword evidence="3" id="KW-0238">DNA-binding</keyword>
<dbReference type="GO" id="GO:0017108">
    <property type="term" value="F:5'-flap endonuclease activity"/>
    <property type="evidence" value="ECO:0007669"/>
    <property type="project" value="InterPro"/>
</dbReference>
<dbReference type="CDD" id="cd09898">
    <property type="entry name" value="H3TH_53EXO"/>
    <property type="match status" value="1"/>
</dbReference>
<keyword evidence="1" id="KW-0540">Nuclease</keyword>
<dbReference type="Proteomes" id="UP000018735">
    <property type="component" value="Chromosome"/>
</dbReference>
<dbReference type="InterPro" id="IPR036279">
    <property type="entry name" value="5-3_exonuclease_C_sf"/>
</dbReference>
<evidence type="ECO:0000313" key="7">
    <source>
        <dbReference type="EMBL" id="AHB99537.1"/>
    </source>
</evidence>
<evidence type="ECO:0000259" key="6">
    <source>
        <dbReference type="SMART" id="SM00475"/>
    </source>
</evidence>
<gene>
    <name evidence="7" type="primary">exo</name>
    <name evidence="7" type="ORF">GCW_01365</name>
</gene>
<dbReference type="InterPro" id="IPR020046">
    <property type="entry name" value="5-3_exonucl_a-hlix_arch_N"/>
</dbReference>
<organism evidence="7 8">
    <name type="scientific">Mycoplasmoides gallisepticum S6</name>
    <dbReference type="NCBI Taxonomy" id="1006581"/>
    <lineage>
        <taxon>Bacteria</taxon>
        <taxon>Bacillati</taxon>
        <taxon>Mycoplasmatota</taxon>
        <taxon>Mycoplasmoidales</taxon>
        <taxon>Mycoplasmoidaceae</taxon>
        <taxon>Mycoplasmoides</taxon>
    </lineage>
</organism>
<evidence type="ECO:0000256" key="2">
    <source>
        <dbReference type="ARBA" id="ARBA00022801"/>
    </source>
</evidence>
<protein>
    <recommendedName>
        <fullName evidence="5">5'-3' exonuclease</fullName>
    </recommendedName>
</protein>
<feature type="domain" description="5'-3' exonuclease" evidence="6">
    <location>
        <begin position="5"/>
        <end position="268"/>
    </location>
</feature>
<dbReference type="GO" id="GO:0003677">
    <property type="term" value="F:DNA binding"/>
    <property type="evidence" value="ECO:0007669"/>
    <property type="project" value="UniProtKB-KW"/>
</dbReference>
<dbReference type="KEGG" id="mgz:GCW_01365"/>
<dbReference type="GO" id="GO:0008409">
    <property type="term" value="F:5'-3' exonuclease activity"/>
    <property type="evidence" value="ECO:0007669"/>
    <property type="project" value="InterPro"/>
</dbReference>
<dbReference type="Pfam" id="PF02739">
    <property type="entry name" value="5_3_exonuc_N"/>
    <property type="match status" value="1"/>
</dbReference>
<dbReference type="Pfam" id="PF01367">
    <property type="entry name" value="5_3_exonuc"/>
    <property type="match status" value="1"/>
</dbReference>
<dbReference type="AlphaFoldDB" id="A0A0F6CKB5"/>